<dbReference type="GO" id="GO:0016757">
    <property type="term" value="F:glycosyltransferase activity"/>
    <property type="evidence" value="ECO:0007669"/>
    <property type="project" value="UniProtKB-KW"/>
</dbReference>
<dbReference type="Pfam" id="PF13439">
    <property type="entry name" value="Glyco_transf_4"/>
    <property type="match status" value="1"/>
</dbReference>
<keyword evidence="3" id="KW-0808">Transferase</keyword>
<keyword evidence="4" id="KW-1185">Reference proteome</keyword>
<evidence type="ECO:0000259" key="1">
    <source>
        <dbReference type="Pfam" id="PF00534"/>
    </source>
</evidence>
<dbReference type="AlphaFoldDB" id="A0A5B9QUB3"/>
<evidence type="ECO:0000259" key="2">
    <source>
        <dbReference type="Pfam" id="PF13439"/>
    </source>
</evidence>
<dbReference type="InterPro" id="IPR028098">
    <property type="entry name" value="Glyco_trans_4-like_N"/>
</dbReference>
<dbReference type="InterPro" id="IPR001296">
    <property type="entry name" value="Glyco_trans_1"/>
</dbReference>
<dbReference type="CDD" id="cd03801">
    <property type="entry name" value="GT4_PimA-like"/>
    <property type="match status" value="1"/>
</dbReference>
<accession>A0A5B9QUB3</accession>
<feature type="domain" description="Glycosyltransferase subfamily 4-like N-terminal" evidence="2">
    <location>
        <begin position="12"/>
        <end position="174"/>
    </location>
</feature>
<dbReference type="RefSeq" id="WP_068133488.1">
    <property type="nucleotide sequence ID" value="NZ_CP042914.1"/>
</dbReference>
<dbReference type="Proteomes" id="UP000325286">
    <property type="component" value="Chromosome"/>
</dbReference>
<feature type="domain" description="Glycosyl transferase family 1" evidence="1">
    <location>
        <begin position="184"/>
        <end position="335"/>
    </location>
</feature>
<dbReference type="Gene3D" id="3.40.50.2000">
    <property type="entry name" value="Glycogen Phosphorylase B"/>
    <property type="match status" value="2"/>
</dbReference>
<organism evidence="3 4">
    <name type="scientific">Roseimaritima ulvae</name>
    <dbReference type="NCBI Taxonomy" id="980254"/>
    <lineage>
        <taxon>Bacteria</taxon>
        <taxon>Pseudomonadati</taxon>
        <taxon>Planctomycetota</taxon>
        <taxon>Planctomycetia</taxon>
        <taxon>Pirellulales</taxon>
        <taxon>Pirellulaceae</taxon>
        <taxon>Roseimaritima</taxon>
    </lineage>
</organism>
<protein>
    <submittedName>
        <fullName evidence="3">GDP-mannose:cellobiosyl-diphosphopolyprenol alpha-mannosyltransferase</fullName>
        <ecNumber evidence="3">2.4.1.252</ecNumber>
    </submittedName>
</protein>
<dbReference type="SUPFAM" id="SSF53756">
    <property type="entry name" value="UDP-Glycosyltransferase/glycogen phosphorylase"/>
    <property type="match status" value="1"/>
</dbReference>
<dbReference type="EMBL" id="CP042914">
    <property type="protein sequence ID" value="QEG41360.1"/>
    <property type="molecule type" value="Genomic_DNA"/>
</dbReference>
<proteinExistence type="predicted"/>
<dbReference type="PANTHER" id="PTHR12526">
    <property type="entry name" value="GLYCOSYLTRANSFERASE"/>
    <property type="match status" value="1"/>
</dbReference>
<evidence type="ECO:0000313" key="3">
    <source>
        <dbReference type="EMBL" id="QEG41360.1"/>
    </source>
</evidence>
<dbReference type="KEGG" id="rul:UC8_33800"/>
<name>A0A5B9QUB3_9BACT</name>
<evidence type="ECO:0000313" key="4">
    <source>
        <dbReference type="Proteomes" id="UP000325286"/>
    </source>
</evidence>
<reference evidence="3 4" key="1">
    <citation type="submission" date="2019-08" db="EMBL/GenBank/DDBJ databases">
        <title>Deep-cultivation of Planctomycetes and their phenomic and genomic characterization uncovers novel biology.</title>
        <authorList>
            <person name="Wiegand S."/>
            <person name="Jogler M."/>
            <person name="Boedeker C."/>
            <person name="Pinto D."/>
            <person name="Vollmers J."/>
            <person name="Rivas-Marin E."/>
            <person name="Kohn T."/>
            <person name="Peeters S.H."/>
            <person name="Heuer A."/>
            <person name="Rast P."/>
            <person name="Oberbeckmann S."/>
            <person name="Bunk B."/>
            <person name="Jeske O."/>
            <person name="Meyerdierks A."/>
            <person name="Storesund J.E."/>
            <person name="Kallscheuer N."/>
            <person name="Luecker S."/>
            <person name="Lage O.M."/>
            <person name="Pohl T."/>
            <person name="Merkel B.J."/>
            <person name="Hornburger P."/>
            <person name="Mueller R.-W."/>
            <person name="Bruemmer F."/>
            <person name="Labrenz M."/>
            <person name="Spormann A.M."/>
            <person name="Op den Camp H."/>
            <person name="Overmann J."/>
            <person name="Amann R."/>
            <person name="Jetten M.S.M."/>
            <person name="Mascher T."/>
            <person name="Medema M.H."/>
            <person name="Devos D.P."/>
            <person name="Kaster A.-K."/>
            <person name="Ovreas L."/>
            <person name="Rohde M."/>
            <person name="Galperin M.Y."/>
            <person name="Jogler C."/>
        </authorList>
    </citation>
    <scope>NUCLEOTIDE SEQUENCE [LARGE SCALE GENOMIC DNA]</scope>
    <source>
        <strain evidence="3 4">UC8</strain>
    </source>
</reference>
<gene>
    <name evidence="3" type="primary">gumH</name>
    <name evidence="3" type="ORF">UC8_33800</name>
</gene>
<dbReference type="Pfam" id="PF00534">
    <property type="entry name" value="Glycos_transf_1"/>
    <property type="match status" value="1"/>
</dbReference>
<dbReference type="EC" id="2.4.1.252" evidence="3"/>
<dbReference type="OrthoDB" id="9804196at2"/>
<sequence>MRVLQVVADGTPGGGTTNVLALSEDLLQHGVEVAFCSQQNSYATKHAEQLGAEIVGELDFFRGRLDRRTVKQLADVVASTRADVVHLHGGRAAFYYARGQHTGSWRTAYTVRGYHFLQKPFPLRQLAAMAERRSSRMIDQTVLVCHYDQRLAARYRLLPAGRQGVVIHNGIRVEDIPARHHDAQVRRVAVLGRLTLQKDPHLVLDIAQRLSAEAFHFDLIGGGDMEAEVRQRVQREQIANVTVHGSLPRDAALAAMRDCSLFLLASRWEGLPIAPVEAMQMGLAVVVSRVSGNTEVVDDGENGIVINQSDVVGYAAALRRLADDDALRQRMTAAALTKVGECFTRQRVVQQYHDMYKDLLSCGHGR</sequence>
<keyword evidence="3" id="KW-0328">Glycosyltransferase</keyword>